<accession>A0ABR0ETY1</accession>
<dbReference type="SUPFAM" id="SSF52540">
    <property type="entry name" value="P-loop containing nucleoside triphosphate hydrolases"/>
    <property type="match status" value="1"/>
</dbReference>
<dbReference type="Proteomes" id="UP001305779">
    <property type="component" value="Unassembled WGS sequence"/>
</dbReference>
<feature type="region of interest" description="Disordered" evidence="1">
    <location>
        <begin position="526"/>
        <end position="552"/>
    </location>
</feature>
<feature type="domain" description="AAA+ ATPase" evidence="2">
    <location>
        <begin position="594"/>
        <end position="787"/>
    </location>
</feature>
<feature type="compositionally biased region" description="Basic and acidic residues" evidence="1">
    <location>
        <begin position="278"/>
        <end position="291"/>
    </location>
</feature>
<dbReference type="PANTHER" id="PTHR23389">
    <property type="entry name" value="CHROMOSOME TRANSMISSION FIDELITY FACTOR 18"/>
    <property type="match status" value="1"/>
</dbReference>
<sequence length="1175" mass="130452">MSADGDKAIHPFFTRPKGNDQTKLNNPETDQTIDQEVHNGEESDYEERPKRSNSKKKKVRDSQPVGKNKTQKTLGEIINPKPVEVSQPEVVNLCTSDPAEPDFNDDRRKRRRTSQTESVDVGAEHPTTPPGDGLGGHSPQVIISASSPLPEASGLPADEAFVPKTPPRKQLRLNANGKFSSPPSKAIKQPENPEPGHEDEPPKRRTRPRKAAQPSTKGHLIVQISYGKDDTSRKAFGAKIDRILNGEERTRADAPKSTPKKRTPRKPKPKATHPFFTGKKDPPAPKQESPRKASAATPGKLRKQANDERLDLSKDAPAFDSALLKDRLMVKHPGAKDAPFPSKDWAHVHGPENDWVKPPMDDQAFEDLYRDTKRKQARLPFRQADSLLSRFARDLHAEADRKLRPDGFFEPSRDLVVPERLLILGQQIADSVAKQLSVHPSSLSEDELSLTSSQQAVHPAIRGLFDKIPSSMAAFDELKGESMSWAHKYAPGNAVEVLQPAHEISVLKEWLKSLAVQAVGGSAAVASKQSSSKMAEKPKKKRKKRPDDLDDFLVDSDEETNEMSEILDSDGASLPGSQRAVRSIVQVVHDSTKLNNAVLLSGPHGCGKSAAAYAVAKEMGYKIFEISSSERRSGRDVMERVGDMTENHLVRHHGTESAEVSSSEEPNRIDEAFQKDLQSGRQGKMSAFFKPQTKLKSKPKEPKKVVQEKTLKVVQEALKKQPKDQQQSLILLEEVDILFKDDKEFWTTVFKLITTSKRPFIMTCNDEDLVPFQAISLHAILRFTQPDADLATDYMLLIAATEGHLLPRNAVASLYERHRRDLRASITELNFWCQMGVGDPREGLGWIYQRWPPGSDLDEQGRRLRVVSDGTFHEGMGVASKSATTTEEVLSRVWNEFGVEPIDALGWTPTPDESTTRATASLKNMSRLADALSAADSSSAIGLLATAPLDPTQPELPEKARNNYIEGLQFLQADERVDYSGMSHELLVTMTLLASRTFAFAAQPAPNKDEIIATATYLKAHPRDDDLSRRVFACFDPISSPAEVSLSNPGLLQSAFDSPLQTITLDLAPYVRSIVQHDQALEEQRERLNLLTTDGRKAKRARTTRAARSALEGGQRATTRRERWFTKDLNFDAVLATGGKDWPRFADTVESVDEQSRISTDATASTTEEEIKYEY</sequence>
<keyword evidence="4" id="KW-1185">Reference proteome</keyword>
<dbReference type="EMBL" id="JAXOVC010000002">
    <property type="protein sequence ID" value="KAK4505089.1"/>
    <property type="molecule type" value="Genomic_DNA"/>
</dbReference>
<proteinExistence type="predicted"/>
<protein>
    <recommendedName>
        <fullName evidence="2">AAA+ ATPase domain-containing protein</fullName>
    </recommendedName>
</protein>
<feature type="compositionally biased region" description="Basic and acidic residues" evidence="1">
    <location>
        <begin position="304"/>
        <end position="314"/>
    </location>
</feature>
<dbReference type="Pfam" id="PF00004">
    <property type="entry name" value="AAA"/>
    <property type="match status" value="1"/>
</dbReference>
<gene>
    <name evidence="3" type="ORF">PRZ48_003052</name>
</gene>
<dbReference type="InterPro" id="IPR003593">
    <property type="entry name" value="AAA+_ATPase"/>
</dbReference>
<feature type="compositionally biased region" description="Basic and acidic residues" evidence="1">
    <location>
        <begin position="194"/>
        <end position="203"/>
    </location>
</feature>
<feature type="compositionally biased region" description="Polar residues" evidence="1">
    <location>
        <begin position="19"/>
        <end position="34"/>
    </location>
</feature>
<evidence type="ECO:0000313" key="4">
    <source>
        <dbReference type="Proteomes" id="UP001305779"/>
    </source>
</evidence>
<feature type="compositionally biased region" description="Basic residues" evidence="1">
    <location>
        <begin position="258"/>
        <end position="271"/>
    </location>
</feature>
<feature type="region of interest" description="Disordered" evidence="1">
    <location>
        <begin position="1156"/>
        <end position="1175"/>
    </location>
</feature>
<comment type="caution">
    <text evidence="3">The sequence shown here is derived from an EMBL/GenBank/DDBJ whole genome shotgun (WGS) entry which is preliminary data.</text>
</comment>
<feature type="compositionally biased region" description="Basic and acidic residues" evidence="1">
    <location>
        <begin position="35"/>
        <end position="50"/>
    </location>
</feature>
<dbReference type="PANTHER" id="PTHR23389:SF21">
    <property type="entry name" value="ATPASE FAMILY AAA DOMAIN-CONTAINING PROTEIN 5"/>
    <property type="match status" value="1"/>
</dbReference>
<dbReference type="InterPro" id="IPR003959">
    <property type="entry name" value="ATPase_AAA_core"/>
</dbReference>
<feature type="compositionally biased region" description="Basic and acidic residues" evidence="1">
    <location>
        <begin position="227"/>
        <end position="254"/>
    </location>
</feature>
<evidence type="ECO:0000313" key="3">
    <source>
        <dbReference type="EMBL" id="KAK4505089.1"/>
    </source>
</evidence>
<organism evidence="3 4">
    <name type="scientific">Zasmidium cellare</name>
    <name type="common">Wine cellar mold</name>
    <name type="synonym">Racodium cellare</name>
    <dbReference type="NCBI Taxonomy" id="395010"/>
    <lineage>
        <taxon>Eukaryota</taxon>
        <taxon>Fungi</taxon>
        <taxon>Dikarya</taxon>
        <taxon>Ascomycota</taxon>
        <taxon>Pezizomycotina</taxon>
        <taxon>Dothideomycetes</taxon>
        <taxon>Dothideomycetidae</taxon>
        <taxon>Mycosphaerellales</taxon>
        <taxon>Mycosphaerellaceae</taxon>
        <taxon>Zasmidium</taxon>
    </lineage>
</organism>
<dbReference type="SMART" id="SM00382">
    <property type="entry name" value="AAA"/>
    <property type="match status" value="1"/>
</dbReference>
<name>A0ABR0ETY1_ZASCE</name>
<feature type="region of interest" description="Disordered" evidence="1">
    <location>
        <begin position="1095"/>
        <end position="1118"/>
    </location>
</feature>
<feature type="region of interest" description="Disordered" evidence="1">
    <location>
        <begin position="1"/>
        <end position="316"/>
    </location>
</feature>
<evidence type="ECO:0000259" key="2">
    <source>
        <dbReference type="SMART" id="SM00382"/>
    </source>
</evidence>
<dbReference type="InterPro" id="IPR027417">
    <property type="entry name" value="P-loop_NTPase"/>
</dbReference>
<evidence type="ECO:0000256" key="1">
    <source>
        <dbReference type="SAM" id="MobiDB-lite"/>
    </source>
</evidence>
<dbReference type="Gene3D" id="3.40.50.300">
    <property type="entry name" value="P-loop containing nucleotide triphosphate hydrolases"/>
    <property type="match status" value="1"/>
</dbReference>
<reference evidence="3 4" key="1">
    <citation type="journal article" date="2023" name="G3 (Bethesda)">
        <title>A chromosome-level genome assembly of Zasmidium syzygii isolated from banana leaves.</title>
        <authorList>
            <person name="van Westerhoven A.C."/>
            <person name="Mehrabi R."/>
            <person name="Talebi R."/>
            <person name="Steentjes M.B.F."/>
            <person name="Corcolon B."/>
            <person name="Chong P.A."/>
            <person name="Kema G.H.J."/>
            <person name="Seidl M.F."/>
        </authorList>
    </citation>
    <scope>NUCLEOTIDE SEQUENCE [LARGE SCALE GENOMIC DNA]</scope>
    <source>
        <strain evidence="3 4">P124</strain>
    </source>
</reference>